<proteinExistence type="predicted"/>
<protein>
    <submittedName>
        <fullName evidence="2">Hemerythrin domain-containing protein</fullName>
    </submittedName>
</protein>
<accession>A0A850NI75</accession>
<dbReference type="EMBL" id="WYET01000001">
    <property type="protein sequence ID" value="NVN16867.1"/>
    <property type="molecule type" value="Genomic_DNA"/>
</dbReference>
<evidence type="ECO:0000313" key="3">
    <source>
        <dbReference type="Proteomes" id="UP000558089"/>
    </source>
</evidence>
<dbReference type="AlphaFoldDB" id="A0A850NI75"/>
<sequence>MKIYKAIKKDHDIQRDLCDKISNTSGDTEERRELWKKLKKELEVHAVAEERYFYSPLVDSDDMQEDARHGMAEHHEMDELIEEINDTDMSSPHWLATVKKLIHKVEHHLEDEEKDFFDKAKKLYSEEEAESLAKSYETTMTEYRDSWPASIPGKDE</sequence>
<evidence type="ECO:0000259" key="1">
    <source>
        <dbReference type="Pfam" id="PF01814"/>
    </source>
</evidence>
<dbReference type="PANTHER" id="PTHR35585:SF1">
    <property type="entry name" value="HHE DOMAIN PROTEIN (AFU_ORTHOLOGUE AFUA_4G00730)"/>
    <property type="match status" value="1"/>
</dbReference>
<dbReference type="Pfam" id="PF01814">
    <property type="entry name" value="Hemerythrin"/>
    <property type="match status" value="1"/>
</dbReference>
<dbReference type="CDD" id="cd12108">
    <property type="entry name" value="Hr-like"/>
    <property type="match status" value="1"/>
</dbReference>
<gene>
    <name evidence="2" type="ORF">GUA46_00830</name>
</gene>
<keyword evidence="3" id="KW-1185">Reference proteome</keyword>
<dbReference type="Proteomes" id="UP000558089">
    <property type="component" value="Unassembled WGS sequence"/>
</dbReference>
<dbReference type="InterPro" id="IPR012312">
    <property type="entry name" value="Hemerythrin-like"/>
</dbReference>
<organism evidence="2 3">
    <name type="scientific">Flagellimonas chongwuensis</name>
    <dbReference type="NCBI Taxonomy" id="2697365"/>
    <lineage>
        <taxon>Bacteria</taxon>
        <taxon>Pseudomonadati</taxon>
        <taxon>Bacteroidota</taxon>
        <taxon>Flavobacteriia</taxon>
        <taxon>Flavobacteriales</taxon>
        <taxon>Flavobacteriaceae</taxon>
        <taxon>Flagellimonas</taxon>
    </lineage>
</organism>
<feature type="domain" description="Hemerythrin-like" evidence="1">
    <location>
        <begin position="3"/>
        <end position="119"/>
    </location>
</feature>
<evidence type="ECO:0000313" key="2">
    <source>
        <dbReference type="EMBL" id="NVN16867.1"/>
    </source>
</evidence>
<dbReference type="Gene3D" id="1.20.120.520">
    <property type="entry name" value="nmb1532 protein domain like"/>
    <property type="match status" value="1"/>
</dbReference>
<comment type="caution">
    <text evidence="2">The sequence shown here is derived from an EMBL/GenBank/DDBJ whole genome shotgun (WGS) entry which is preliminary data.</text>
</comment>
<name>A0A850NI75_9FLAO</name>
<dbReference type="PANTHER" id="PTHR35585">
    <property type="entry name" value="HHE DOMAIN PROTEIN (AFU_ORTHOLOGUE AFUA_4G00730)"/>
    <property type="match status" value="1"/>
</dbReference>
<dbReference type="RefSeq" id="WP_108245433.1">
    <property type="nucleotide sequence ID" value="NZ_WYET01000001.1"/>
</dbReference>
<reference evidence="2 3" key="1">
    <citation type="submission" date="2020-01" db="EMBL/GenBank/DDBJ databases">
        <title>Draft Genome Analysis of Muricauda sp. HICW Isolated from coastal seawater of PR China.</title>
        <authorList>
            <person name="Chen M.-X."/>
        </authorList>
    </citation>
    <scope>NUCLEOTIDE SEQUENCE [LARGE SCALE GENOMIC DNA]</scope>
    <source>
        <strain evidence="2 3">HICW</strain>
    </source>
</reference>